<evidence type="ECO:0000313" key="8">
    <source>
        <dbReference type="EMBL" id="KAK2166846.1"/>
    </source>
</evidence>
<protein>
    <recommendedName>
        <fullName evidence="10">Intraflagellar transport protein 27 homolog</fullName>
    </recommendedName>
</protein>
<evidence type="ECO:0000256" key="5">
    <source>
        <dbReference type="ARBA" id="ARBA00023069"/>
    </source>
</evidence>
<dbReference type="PANTHER" id="PTHR47979">
    <property type="entry name" value="DRAB11-RELATED"/>
    <property type="match status" value="1"/>
</dbReference>
<dbReference type="EMBL" id="JAODUP010000034">
    <property type="protein sequence ID" value="KAK2166846.1"/>
    <property type="molecule type" value="Genomic_DNA"/>
</dbReference>
<keyword evidence="5" id="KW-0969">Cilium</keyword>
<reference evidence="8" key="1">
    <citation type="journal article" date="2023" name="Mol. Biol. Evol.">
        <title>Third-Generation Sequencing Reveals the Adaptive Role of the Epigenome in Three Deep-Sea Polychaetes.</title>
        <authorList>
            <person name="Perez M."/>
            <person name="Aroh O."/>
            <person name="Sun Y."/>
            <person name="Lan Y."/>
            <person name="Juniper S.K."/>
            <person name="Young C.R."/>
            <person name="Angers B."/>
            <person name="Qian P.Y."/>
        </authorList>
    </citation>
    <scope>NUCLEOTIDE SEQUENCE</scope>
    <source>
        <strain evidence="8">P08H-3</strain>
    </source>
</reference>
<dbReference type="InterPro" id="IPR005225">
    <property type="entry name" value="Small_GTP-bd"/>
</dbReference>
<dbReference type="PROSITE" id="PS51420">
    <property type="entry name" value="RHO"/>
    <property type="match status" value="1"/>
</dbReference>
<dbReference type="GO" id="GO:0003924">
    <property type="term" value="F:GTPase activity"/>
    <property type="evidence" value="ECO:0007669"/>
    <property type="project" value="InterPro"/>
</dbReference>
<dbReference type="SMART" id="SM00175">
    <property type="entry name" value="RAB"/>
    <property type="match status" value="1"/>
</dbReference>
<dbReference type="NCBIfam" id="TIGR00231">
    <property type="entry name" value="small_GTP"/>
    <property type="match status" value="1"/>
</dbReference>
<keyword evidence="4" id="KW-0282">Flagellum</keyword>
<keyword evidence="9" id="KW-1185">Reference proteome</keyword>
<organism evidence="8 9">
    <name type="scientific">Paralvinella palmiformis</name>
    <dbReference type="NCBI Taxonomy" id="53620"/>
    <lineage>
        <taxon>Eukaryota</taxon>
        <taxon>Metazoa</taxon>
        <taxon>Spiralia</taxon>
        <taxon>Lophotrochozoa</taxon>
        <taxon>Annelida</taxon>
        <taxon>Polychaeta</taxon>
        <taxon>Sedentaria</taxon>
        <taxon>Canalipalpata</taxon>
        <taxon>Terebellida</taxon>
        <taxon>Terebelliformia</taxon>
        <taxon>Alvinellidae</taxon>
        <taxon>Paralvinella</taxon>
    </lineage>
</organism>
<evidence type="ECO:0000256" key="6">
    <source>
        <dbReference type="ARBA" id="ARBA00023134"/>
    </source>
</evidence>
<dbReference type="SUPFAM" id="SSF52540">
    <property type="entry name" value="P-loop containing nucleoside triphosphate hydrolases"/>
    <property type="match status" value="1"/>
</dbReference>
<dbReference type="InterPro" id="IPR050209">
    <property type="entry name" value="Rab_GTPases_membrane_traffic"/>
</dbReference>
<dbReference type="InterPro" id="IPR001806">
    <property type="entry name" value="Small_GTPase"/>
</dbReference>
<evidence type="ECO:0000256" key="4">
    <source>
        <dbReference type="ARBA" id="ARBA00022846"/>
    </source>
</evidence>
<dbReference type="PROSITE" id="PS51421">
    <property type="entry name" value="RAS"/>
    <property type="match status" value="1"/>
</dbReference>
<evidence type="ECO:0008006" key="10">
    <source>
        <dbReference type="Google" id="ProtNLM"/>
    </source>
</evidence>
<accession>A0AAD9K8S4</accession>
<gene>
    <name evidence="8" type="ORF">LSH36_34g00049</name>
</gene>
<proteinExistence type="inferred from homology"/>
<dbReference type="GO" id="GO:0030990">
    <property type="term" value="C:intraciliary transport particle"/>
    <property type="evidence" value="ECO:0007669"/>
    <property type="project" value="UniProtKB-ARBA"/>
</dbReference>
<evidence type="ECO:0000313" key="9">
    <source>
        <dbReference type="Proteomes" id="UP001208570"/>
    </source>
</evidence>
<dbReference type="PROSITE" id="PS51419">
    <property type="entry name" value="RAB"/>
    <property type="match status" value="1"/>
</dbReference>
<dbReference type="GO" id="GO:0005525">
    <property type="term" value="F:GTP binding"/>
    <property type="evidence" value="ECO:0007669"/>
    <property type="project" value="UniProtKB-KW"/>
</dbReference>
<dbReference type="AlphaFoldDB" id="A0AAD9K8S4"/>
<dbReference type="GO" id="GO:0031514">
    <property type="term" value="C:motile cilium"/>
    <property type="evidence" value="ECO:0007669"/>
    <property type="project" value="UniProtKB-SubCell"/>
</dbReference>
<comment type="subcellular location">
    <subcellularLocation>
        <location evidence="1">Cell projection</location>
        <location evidence="1">Cilium</location>
        <location evidence="1">Flagellum</location>
    </subcellularLocation>
</comment>
<dbReference type="Pfam" id="PF00071">
    <property type="entry name" value="Ras"/>
    <property type="match status" value="1"/>
</dbReference>
<evidence type="ECO:0000256" key="1">
    <source>
        <dbReference type="ARBA" id="ARBA00004230"/>
    </source>
</evidence>
<dbReference type="Gene3D" id="3.40.50.300">
    <property type="entry name" value="P-loop containing nucleotide triphosphate hydrolases"/>
    <property type="match status" value="1"/>
</dbReference>
<keyword evidence="6" id="KW-0342">GTP-binding</keyword>
<dbReference type="InterPro" id="IPR027417">
    <property type="entry name" value="P-loop_NTPase"/>
</dbReference>
<sequence>MPNNILRGACIVVGEPTSGKSAVTQVFHSDGSHFPKSYLMTVGVELCTKTVNVPETNDAVELFIYDSAGKELFYDHVQKHWDHPSMVMVVYDVTSETSFNSCAKWLERVRSHNHDVSIPGVLVANKIDLDQRRVISPKSGKEFAESNGLEYFECSAKEMQNVDQPFHYLAKQYYRLYQEKIEYFKSLA</sequence>
<dbReference type="PRINTS" id="PR00449">
    <property type="entry name" value="RASTRNSFRMNG"/>
</dbReference>
<evidence type="ECO:0000256" key="2">
    <source>
        <dbReference type="ARBA" id="ARBA00006270"/>
    </source>
</evidence>
<evidence type="ECO:0000256" key="7">
    <source>
        <dbReference type="ARBA" id="ARBA00023273"/>
    </source>
</evidence>
<dbReference type="FunFam" id="3.40.50.300:FF:001684">
    <property type="entry name" value="Intraflagellar transport 27 homolog (Chlamydomonas)"/>
    <property type="match status" value="1"/>
</dbReference>
<comment type="caution">
    <text evidence="8">The sequence shown here is derived from an EMBL/GenBank/DDBJ whole genome shotgun (WGS) entry which is preliminary data.</text>
</comment>
<evidence type="ECO:0000256" key="3">
    <source>
        <dbReference type="ARBA" id="ARBA00022741"/>
    </source>
</evidence>
<dbReference type="Proteomes" id="UP001208570">
    <property type="component" value="Unassembled WGS sequence"/>
</dbReference>
<keyword evidence="3" id="KW-0547">Nucleotide-binding</keyword>
<dbReference type="SMART" id="SM00174">
    <property type="entry name" value="RHO"/>
    <property type="match status" value="1"/>
</dbReference>
<keyword evidence="7" id="KW-0966">Cell projection</keyword>
<dbReference type="SMART" id="SM00173">
    <property type="entry name" value="RAS"/>
    <property type="match status" value="1"/>
</dbReference>
<comment type="similarity">
    <text evidence="2">Belongs to the small GTPase superfamily. Rab family.</text>
</comment>
<name>A0AAD9K8S4_9ANNE</name>